<dbReference type="PANTHER" id="PTHR33973">
    <property type="entry name" value="OS07G0153300 PROTEIN"/>
    <property type="match status" value="1"/>
</dbReference>
<gene>
    <name evidence="2" type="ORF">J3U87_21480</name>
</gene>
<dbReference type="KEGG" id="scor:J3U87_21480"/>
<organism evidence="2 3">
    <name type="scientific">Sulfidibacter corallicola</name>
    <dbReference type="NCBI Taxonomy" id="2818388"/>
    <lineage>
        <taxon>Bacteria</taxon>
        <taxon>Pseudomonadati</taxon>
        <taxon>Acidobacteriota</taxon>
        <taxon>Holophagae</taxon>
        <taxon>Acanthopleuribacterales</taxon>
        <taxon>Acanthopleuribacteraceae</taxon>
        <taxon>Sulfidibacter</taxon>
    </lineage>
</organism>
<dbReference type="PANTHER" id="PTHR33973:SF4">
    <property type="entry name" value="OS07G0153300 PROTEIN"/>
    <property type="match status" value="1"/>
</dbReference>
<dbReference type="EMBL" id="CP071793">
    <property type="protein sequence ID" value="QTD48166.1"/>
    <property type="molecule type" value="Genomic_DNA"/>
</dbReference>
<feature type="region of interest" description="Disordered" evidence="1">
    <location>
        <begin position="262"/>
        <end position="287"/>
    </location>
</feature>
<accession>A0A8A4TE00</accession>
<keyword evidence="3" id="KW-1185">Reference proteome</keyword>
<evidence type="ECO:0000313" key="2">
    <source>
        <dbReference type="EMBL" id="QTD48166.1"/>
    </source>
</evidence>
<dbReference type="RefSeq" id="WP_237377825.1">
    <property type="nucleotide sequence ID" value="NZ_CP071793.1"/>
</dbReference>
<evidence type="ECO:0000256" key="1">
    <source>
        <dbReference type="SAM" id="MobiDB-lite"/>
    </source>
</evidence>
<dbReference type="AlphaFoldDB" id="A0A8A4TE00"/>
<protein>
    <submittedName>
        <fullName evidence="2">DUF1365 domain-containing protein</fullName>
    </submittedName>
</protein>
<dbReference type="InterPro" id="IPR010775">
    <property type="entry name" value="DUF1365"/>
</dbReference>
<reference evidence="2" key="1">
    <citation type="submission" date="2021-03" db="EMBL/GenBank/DDBJ databases">
        <title>Acanthopleuribacteraceae sp. M133.</title>
        <authorList>
            <person name="Wang G."/>
        </authorList>
    </citation>
    <scope>NUCLEOTIDE SEQUENCE</scope>
    <source>
        <strain evidence="2">M133</strain>
    </source>
</reference>
<evidence type="ECO:0000313" key="3">
    <source>
        <dbReference type="Proteomes" id="UP000663929"/>
    </source>
</evidence>
<name>A0A8A4TE00_SULCO</name>
<feature type="compositionally biased region" description="Basic and acidic residues" evidence="1">
    <location>
        <begin position="270"/>
        <end position="287"/>
    </location>
</feature>
<sequence>MTTATTRNSGPGLELEHSRLYEGWVRHRRFVPVPHLFRYRMFLVYLDLDELDRLFDGRWWLSRHGRPAPVRFRRDDYLGPKTLSLKDAVRARVAAETGSAPKGPIRMLGHLRYWGYGFNPVVFYYCFDAAGTEVETIVAEITNTPWNERFSYILRADPRGCRAVDARMAKQFHVSPFWPMDMDYRWRFSRPDRHLTVHMQNFRAERLCFDATLSLAGRPLTHRALAGALARHPFMTAKVIGGIYVQALRLYLKRVPFYTHPRKGGAPKATHPDATEEVPHESLEHGA</sequence>
<proteinExistence type="predicted"/>
<dbReference type="Proteomes" id="UP000663929">
    <property type="component" value="Chromosome"/>
</dbReference>
<dbReference type="Pfam" id="PF07103">
    <property type="entry name" value="DUF1365"/>
    <property type="match status" value="1"/>
</dbReference>